<evidence type="ECO:0000256" key="2">
    <source>
        <dbReference type="SAM" id="MobiDB-lite"/>
    </source>
</evidence>
<dbReference type="Proteomes" id="UP000257109">
    <property type="component" value="Unassembled WGS sequence"/>
</dbReference>
<sequence length="452" mass="53145">MSDPPIVKELEGLLRNVEAERKVLKRKLSNAISLQVETQEEVLKERRLHMQAIQEAHRERELRVKIGECLKATDCEMCLKREEKDQATNEKESLKEILKNAKRKEVELKGQLYGLRERLDLQHEELLRERPHREVAEARENLALCELVEERQAVEGKEQKTRATRVELREEVTAWKSQFQELSIQIEMKIRSIEEETDYWKDKYNKTVWLANQALEALLRGLRAVEAMINPLTTPPKISEFVNQCRTITKVSHPYGIRAKTRQMENAVEALEKRNEELRSEMEDHLTPKTPRTTHLDIHRLPFGTRKKNDQRRRRTTKTDLNQFQGQDPRGRMGRRRERQQPIIKKRIPKGMRGVVEGIDRYGIDAADLCLVSDVVHPMDFKVPNFDKYRGSSCPRTHLAMYCQKMTTYVQDEKILVHCFQDSLSRAALSWYVNLERGCIKTWKDLVEAFLK</sequence>
<keyword evidence="1" id="KW-0175">Coiled coil</keyword>
<dbReference type="PANTHER" id="PTHR33223:SF8">
    <property type="entry name" value="OS04G0172440 PROTEIN"/>
    <property type="match status" value="1"/>
</dbReference>
<keyword evidence="4" id="KW-1185">Reference proteome</keyword>
<evidence type="ECO:0000313" key="4">
    <source>
        <dbReference type="Proteomes" id="UP000257109"/>
    </source>
</evidence>
<feature type="coiled-coil region" evidence="1">
    <location>
        <begin position="80"/>
        <end position="111"/>
    </location>
</feature>
<dbReference type="EMBL" id="QJKJ01018177">
    <property type="protein sequence ID" value="RDX57797.1"/>
    <property type="molecule type" value="Genomic_DNA"/>
</dbReference>
<feature type="coiled-coil region" evidence="1">
    <location>
        <begin position="257"/>
        <end position="284"/>
    </location>
</feature>
<name>A0A371DZ23_MUCPR</name>
<dbReference type="AlphaFoldDB" id="A0A371DZ23"/>
<protein>
    <recommendedName>
        <fullName evidence="5">Retrotransposon gag domain-containing protein</fullName>
    </recommendedName>
</protein>
<evidence type="ECO:0000256" key="1">
    <source>
        <dbReference type="SAM" id="Coils"/>
    </source>
</evidence>
<dbReference type="OrthoDB" id="1743010at2759"/>
<accession>A0A371DZ23</accession>
<feature type="non-terminal residue" evidence="3">
    <location>
        <position position="1"/>
    </location>
</feature>
<feature type="coiled-coil region" evidence="1">
    <location>
        <begin position="7"/>
        <end position="34"/>
    </location>
</feature>
<feature type="compositionally biased region" description="Basic residues" evidence="2">
    <location>
        <begin position="305"/>
        <end position="316"/>
    </location>
</feature>
<reference evidence="3" key="1">
    <citation type="submission" date="2018-05" db="EMBL/GenBank/DDBJ databases">
        <title>Draft genome of Mucuna pruriens seed.</title>
        <authorList>
            <person name="Nnadi N.E."/>
            <person name="Vos R."/>
            <person name="Hasami M.H."/>
            <person name="Devisetty U.K."/>
            <person name="Aguiy J.C."/>
        </authorList>
    </citation>
    <scope>NUCLEOTIDE SEQUENCE [LARGE SCALE GENOMIC DNA]</scope>
    <source>
        <strain evidence="3">JCA_2017</strain>
    </source>
</reference>
<comment type="caution">
    <text evidence="3">The sequence shown here is derived from an EMBL/GenBank/DDBJ whole genome shotgun (WGS) entry which is preliminary data.</text>
</comment>
<evidence type="ECO:0008006" key="5">
    <source>
        <dbReference type="Google" id="ProtNLM"/>
    </source>
</evidence>
<dbReference type="PANTHER" id="PTHR33223">
    <property type="entry name" value="CCHC-TYPE DOMAIN-CONTAINING PROTEIN"/>
    <property type="match status" value="1"/>
</dbReference>
<gene>
    <name evidence="3" type="ORF">CR513_62937</name>
</gene>
<organism evidence="3 4">
    <name type="scientific">Mucuna pruriens</name>
    <name type="common">Velvet bean</name>
    <name type="synonym">Dolichos pruriens</name>
    <dbReference type="NCBI Taxonomy" id="157652"/>
    <lineage>
        <taxon>Eukaryota</taxon>
        <taxon>Viridiplantae</taxon>
        <taxon>Streptophyta</taxon>
        <taxon>Embryophyta</taxon>
        <taxon>Tracheophyta</taxon>
        <taxon>Spermatophyta</taxon>
        <taxon>Magnoliopsida</taxon>
        <taxon>eudicotyledons</taxon>
        <taxon>Gunneridae</taxon>
        <taxon>Pentapetalae</taxon>
        <taxon>rosids</taxon>
        <taxon>fabids</taxon>
        <taxon>Fabales</taxon>
        <taxon>Fabaceae</taxon>
        <taxon>Papilionoideae</taxon>
        <taxon>50 kb inversion clade</taxon>
        <taxon>NPAAA clade</taxon>
        <taxon>indigoferoid/millettioid clade</taxon>
        <taxon>Phaseoleae</taxon>
        <taxon>Mucuna</taxon>
    </lineage>
</organism>
<proteinExistence type="predicted"/>
<feature type="region of interest" description="Disordered" evidence="2">
    <location>
        <begin position="305"/>
        <end position="339"/>
    </location>
</feature>
<evidence type="ECO:0000313" key="3">
    <source>
        <dbReference type="EMBL" id="RDX57797.1"/>
    </source>
</evidence>